<dbReference type="EMBL" id="CM020618">
    <property type="protein sequence ID" value="KAK1861474.1"/>
    <property type="molecule type" value="Genomic_DNA"/>
</dbReference>
<protein>
    <submittedName>
        <fullName evidence="1">Uncharacterized protein</fullName>
    </submittedName>
</protein>
<name>A0ACC3BUT9_PYRYE</name>
<organism evidence="1 2">
    <name type="scientific">Pyropia yezoensis</name>
    <name type="common">Susabi-nori</name>
    <name type="synonym">Porphyra yezoensis</name>
    <dbReference type="NCBI Taxonomy" id="2788"/>
    <lineage>
        <taxon>Eukaryota</taxon>
        <taxon>Rhodophyta</taxon>
        <taxon>Bangiophyceae</taxon>
        <taxon>Bangiales</taxon>
        <taxon>Bangiaceae</taxon>
        <taxon>Pyropia</taxon>
    </lineage>
</organism>
<dbReference type="Proteomes" id="UP000798662">
    <property type="component" value="Chromosome 1"/>
</dbReference>
<comment type="caution">
    <text evidence="1">The sequence shown here is derived from an EMBL/GenBank/DDBJ whole genome shotgun (WGS) entry which is preliminary data.</text>
</comment>
<gene>
    <name evidence="1" type="ORF">I4F81_004058</name>
</gene>
<keyword evidence="2" id="KW-1185">Reference proteome</keyword>
<evidence type="ECO:0000313" key="1">
    <source>
        <dbReference type="EMBL" id="KAK1861474.1"/>
    </source>
</evidence>
<proteinExistence type="predicted"/>
<reference evidence="1" key="1">
    <citation type="submission" date="2019-11" db="EMBL/GenBank/DDBJ databases">
        <title>Nori genome reveals adaptations in red seaweeds to the harsh intertidal environment.</title>
        <authorList>
            <person name="Wang D."/>
            <person name="Mao Y."/>
        </authorList>
    </citation>
    <scope>NUCLEOTIDE SEQUENCE</scope>
    <source>
        <tissue evidence="1">Gametophyte</tissue>
    </source>
</reference>
<accession>A0ACC3BUT9</accession>
<evidence type="ECO:0000313" key="2">
    <source>
        <dbReference type="Proteomes" id="UP000798662"/>
    </source>
</evidence>
<sequence>MMASDPDRHATAGGGLDPSAGDGSELEVVPLEPTAVAVMPLGPEGAAGSTPVAPVPAAPVGAFVLADDAEEGGPDGPKQLSVPGMVAAVNAASGGALPAADVGYTVVGTQTSSTEEDEDSFVVDDVSDGHDSVLKELQKVDDGSSGSGGKKRYATSTYLIGSKLLSNVRKKAQDIGLGVAGVTSDIGAVGGKVGGAAVSGVGAIGDRVSSGLEGAFAAPETTRLVAHEVDTTTEVDVPGTVIHDLNREIAEQQAVGANTTDSPLNVPFVLLIAPILPLAIMYGWTVFELVAPPLWNASVAVWYFFGWRVWYSLAVAAVVGVVAGWGTIKDIPALRPVTMQVEVQLVEAGRIYRTQRGKQLPKVYKAVDRILPPLRAALYDLDKNVLEPRLGYSPLLAVRAKVYGWVYDARIPSFSHADGDARITISTPDGVSTTRTGPAQFRAATGAAASVTTGTGAPAAASAAGVESVDPRLHPDNGGIGLSADAAAAAGAPRPVARDGVVTHPKAHNAAGDAAHDAAEAAAADARAARILELARARPGAVIPEAYEKFFSVTLTLLNIGELHRKYQSVWLEWQQDGMVIDRSVVVDVNNHVPGSSQWLKGPGADFRESTLSHEVRLTYDPKRDVGGASVKHAHGDFPILLVLKGRDGMPLYSNDGARRHQRQHTASVRIAEICLSAKSAGVGHVNSGRVESDLCIPMHARGVERYRAAVLVARATIDTINASSYSYRQNLSPLPAGEWTVRVAVLELRNLRGVDLSGSSDPYVNITALGSTKSTDAQRKTLTCVVDQMLFFSQVLTGVQMEQQRVHVEVMDWNRFTASTVIGTYTVDARKILAAPGGEVSRKWYALRNPAGGKRPAGFIKLSIAVQPPGGELPVHQGGEDPDERTNASLLKNALITAPVMDYTTFAVHICVGWADMLPRMTNSSRAGALASADVIRGYMVFEYTGFADAQSRTFLCEARDVTDPNVGSACLVEPQRRLIWNEEYVLPLTMVNGRVSQDGVVVKLYHQESGNTSKFIGQVSLMFAELFANQGLAVVRGQAADGEKPGDRVTQAAMLRPRYYNFYGQPEGAGDRSDKGIAFRGRVLMGAAAKKCDWPAPVLRTCPAPPRPKLEFYSLDLAVLRATELPLPDGWLVTVHGRLGLFSFGHTIPPVSVRNTCATWDGSSAVRIPNMQFPEDVEQIPDLFITLSMCKPKTVELLEDRSAADNARLGPTTSSTNGAGDLGATIPAVPIADASPAGPEGTPTVVVENATVGRGADESDLGGSAGVGSTGDESTWSRFAFLRLSAKHLVLPQPSPKWMFMDYPGNDVLADSEKVPGSLLALASLRRFDPMEVVPSLAPATVSGTDPTALAPAHVISEPAAVPGELHGKVEKDSVVSEQAAATAPPSVAPSGAIPADATRLPAQPLSTNDAVQQPVELGSDLIEPLNGDTPQVAAQAEIAPASATNPQVMAPSTTASAAVGGTFSLPLGMERVYELRALILQGRDLPAADETGLSDPFVHVSMGDQFKKGTIIRCATVAPLWEELIEVPGVTIRDGERRPNVNVLVYDWDEDGSFDYLGRAIIPSCELDDIEPSVAHAKWYPVFSVNPDVKVGEILADFQLIEQHLALSRPITAPVPVRTQSALRVSLLGLRDLHFYDYASGNLFVECSVSGYEGKPIRSKDGAILQQRNYEGNCNILDVLVLDIGIPEDLRLAPALNVYVYTELAHKSGTQLLATTCIPLQGWLSAHERKLLSGVALIDDSFGLDEPISEALTRKFRFRRHTHVINEKAGTVMSLHELQLADIPGQDVVPLAPSSERAVIEDVEADTDEGARHLRVGFPDPPPAPSPAAKAAAAAGEKAQLAVAALSTIPKVLLGVKYSVANGIASVMPDVALALGIDAEEEVPLAVLRPGQTEVDAPYDGTAIFKKERGFCETELEDEFNTPAYSEFPLFRGDSRSLGVGGAALSRNVQSGDGAVAGVGGLASGWFKRLIPVDEVHSASSLKEKESIRASLAGTRPPVGLVKARLDLVEVDTEDETELQKTRLTSLRSFGRVFVPTEVLVRVYVLRACHLQQVGSTCNPYLTARFFGGYPDFFSRKQHPVIDTEDPDFYDMFEARVKMPGGSIRIQVKDRVLPEVTLPVRYPARSENGGWVPAIKQGEVPVNAGRLGLGWSEDIGETTIDLDSRWYNAGWRALDKSPVESRSLHKEGSLNSRGSLELWVDIFDAKEVDKRPRLYRPVPVAPPPTRAYVLRLVIFKVADVMLPYALANYDPAKLAALKVEARLGNRVSDQRMTDTCRYVGDGVGPFNWRMEWNLNLPSVEIKPRLKLQVFDDADLCGVGDIKLRTMFDDMVANPRTIIKNKQYVMLYHPNHPEVEVRAQIALEFLPAEEAVKKKCKLGSQAWSPRGQHVDYVLPEPFRPAAFSLFNPVPFFTYMVASALRNVVWQVVYVLLLFPFIPFAMQMAVYTPWQWYLTAGMCGLVVFVRIMLVQGARTARLTQERDDEDYERQQVLLIERQTRLSRGESPDMNSAESGA</sequence>